<accession>A0ABX2H7R5</accession>
<dbReference type="EC" id="3.4.23.36" evidence="9"/>
<evidence type="ECO:0000256" key="7">
    <source>
        <dbReference type="ARBA" id="ARBA00022989"/>
    </source>
</evidence>
<comment type="subcellular location">
    <subcellularLocation>
        <location evidence="9">Cell membrane</location>
        <topology evidence="9">Multi-pass membrane protein</topology>
    </subcellularLocation>
</comment>
<evidence type="ECO:0000256" key="11">
    <source>
        <dbReference type="RuleBase" id="RU004181"/>
    </source>
</evidence>
<keyword evidence="7 9" id="KW-1133">Transmembrane helix</keyword>
<evidence type="ECO:0000313" key="12">
    <source>
        <dbReference type="EMBL" id="NSG86225.1"/>
    </source>
</evidence>
<dbReference type="RefSeq" id="WP_148463020.1">
    <property type="nucleotide sequence ID" value="NZ_JAAITS010000035.1"/>
</dbReference>
<keyword evidence="8 9" id="KW-0472">Membrane</keyword>
<keyword evidence="13" id="KW-1185">Reference proteome</keyword>
<evidence type="ECO:0000313" key="13">
    <source>
        <dbReference type="Proteomes" id="UP001644719"/>
    </source>
</evidence>
<name>A0ABX2H7R5_9FIRM</name>
<dbReference type="PANTHER" id="PTHR33695">
    <property type="entry name" value="LIPOPROTEIN SIGNAL PEPTIDASE"/>
    <property type="match status" value="1"/>
</dbReference>
<evidence type="ECO:0000256" key="5">
    <source>
        <dbReference type="ARBA" id="ARBA00022750"/>
    </source>
</evidence>
<feature type="transmembrane region" description="Helical" evidence="9">
    <location>
        <begin position="106"/>
        <end position="125"/>
    </location>
</feature>
<reference evidence="12 13" key="1">
    <citation type="journal article" date="2020" name="Cell Host Microbe">
        <title>Functional and Genomic Variation between Human-Derived Isolates of Lachnospiraceae Reveals Inter- and Intra-Species Diversity.</title>
        <authorList>
            <person name="Sorbara M.T."/>
            <person name="Littmann E.R."/>
            <person name="Fontana E."/>
            <person name="Moody T.U."/>
            <person name="Kohout C.E."/>
            <person name="Gjonbalaj M."/>
            <person name="Eaton V."/>
            <person name="Seok R."/>
            <person name="Leiner I.M."/>
            <person name="Pamer E.G."/>
        </authorList>
    </citation>
    <scope>NUCLEOTIDE SEQUENCE [LARGE SCALE GENOMIC DNA]</scope>
    <source>
        <strain evidence="12 13">MSK.17.74</strain>
    </source>
</reference>
<keyword evidence="3 9" id="KW-0645">Protease</keyword>
<comment type="function">
    <text evidence="9 10">This protein specifically catalyzes the removal of signal peptides from prolipoproteins.</text>
</comment>
<keyword evidence="2 9" id="KW-1003">Cell membrane</keyword>
<dbReference type="PANTHER" id="PTHR33695:SF1">
    <property type="entry name" value="LIPOPROTEIN SIGNAL PEPTIDASE"/>
    <property type="match status" value="1"/>
</dbReference>
<dbReference type="PRINTS" id="PR00781">
    <property type="entry name" value="LIPOSIGPTASE"/>
</dbReference>
<dbReference type="PROSITE" id="PS00855">
    <property type="entry name" value="SPASE_II"/>
    <property type="match status" value="1"/>
</dbReference>
<dbReference type="HAMAP" id="MF_00161">
    <property type="entry name" value="LspA"/>
    <property type="match status" value="1"/>
</dbReference>
<comment type="pathway">
    <text evidence="9">Protein modification; lipoprotein biosynthesis (signal peptide cleavage).</text>
</comment>
<dbReference type="Pfam" id="PF01252">
    <property type="entry name" value="Peptidase_A8"/>
    <property type="match status" value="1"/>
</dbReference>
<keyword evidence="6 9" id="KW-0378">Hydrolase</keyword>
<feature type="transmembrane region" description="Helical" evidence="9">
    <location>
        <begin position="75"/>
        <end position="94"/>
    </location>
</feature>
<gene>
    <name evidence="9 12" type="primary">lspA</name>
    <name evidence="12" type="ORF">G5B17_12590</name>
</gene>
<dbReference type="EMBL" id="JAAITS010000035">
    <property type="protein sequence ID" value="NSG86225.1"/>
    <property type="molecule type" value="Genomic_DNA"/>
</dbReference>
<evidence type="ECO:0000256" key="10">
    <source>
        <dbReference type="RuleBase" id="RU000594"/>
    </source>
</evidence>
<dbReference type="GO" id="GO:0004190">
    <property type="term" value="F:aspartic-type endopeptidase activity"/>
    <property type="evidence" value="ECO:0007669"/>
    <property type="project" value="UniProtKB-EC"/>
</dbReference>
<feature type="active site" evidence="9">
    <location>
        <position position="147"/>
    </location>
</feature>
<sequence length="182" mass="20845">MENKTASNYNDLPLKAPKLKGILLILFLVLLDQGTKYLAIRYLRGSSGISLIDNVLNLRYLENRGMAFGLLQNKILFLVLTCIVFFVAIIYLFIKAPATVYYRPLLYTAAIVFAGAMGNFIDRVFRGYVVDFIYFSLIDFPTFNVADIYVTCGITVMVFLMFFRYKEENDFDFLKPGNKSAR</sequence>
<feature type="active site" evidence="9">
    <location>
        <position position="131"/>
    </location>
</feature>
<comment type="catalytic activity">
    <reaction evidence="9 10">
        <text>Release of signal peptides from bacterial membrane prolipoproteins. Hydrolyzes -Xaa-Yaa-Zaa-|-(S,diacylglyceryl)Cys-, in which Xaa is hydrophobic (preferably Leu), and Yaa (Ala or Ser) and Zaa (Gly or Ala) have small, neutral side chains.</text>
        <dbReference type="EC" id="3.4.23.36"/>
    </reaction>
</comment>
<evidence type="ECO:0000256" key="4">
    <source>
        <dbReference type="ARBA" id="ARBA00022692"/>
    </source>
</evidence>
<evidence type="ECO:0000256" key="2">
    <source>
        <dbReference type="ARBA" id="ARBA00022475"/>
    </source>
</evidence>
<keyword evidence="5 9" id="KW-0064">Aspartyl protease</keyword>
<proteinExistence type="inferred from homology"/>
<evidence type="ECO:0000256" key="1">
    <source>
        <dbReference type="ARBA" id="ARBA00006139"/>
    </source>
</evidence>
<dbReference type="InterPro" id="IPR001872">
    <property type="entry name" value="Peptidase_A8"/>
</dbReference>
<evidence type="ECO:0000256" key="9">
    <source>
        <dbReference type="HAMAP-Rule" id="MF_00161"/>
    </source>
</evidence>
<evidence type="ECO:0000256" key="8">
    <source>
        <dbReference type="ARBA" id="ARBA00023136"/>
    </source>
</evidence>
<keyword evidence="4 9" id="KW-0812">Transmembrane</keyword>
<organism evidence="12 13">
    <name type="scientific">Blautia faecis</name>
    <dbReference type="NCBI Taxonomy" id="871665"/>
    <lineage>
        <taxon>Bacteria</taxon>
        <taxon>Bacillati</taxon>
        <taxon>Bacillota</taxon>
        <taxon>Clostridia</taxon>
        <taxon>Lachnospirales</taxon>
        <taxon>Lachnospiraceae</taxon>
        <taxon>Blautia</taxon>
    </lineage>
</organism>
<comment type="caution">
    <text evidence="12">The sequence shown here is derived from an EMBL/GenBank/DDBJ whole genome shotgun (WGS) entry which is preliminary data.</text>
</comment>
<evidence type="ECO:0000256" key="6">
    <source>
        <dbReference type="ARBA" id="ARBA00022801"/>
    </source>
</evidence>
<feature type="transmembrane region" description="Helical" evidence="9">
    <location>
        <begin position="21"/>
        <end position="40"/>
    </location>
</feature>
<evidence type="ECO:0000256" key="3">
    <source>
        <dbReference type="ARBA" id="ARBA00022670"/>
    </source>
</evidence>
<comment type="similarity">
    <text evidence="1 9 11">Belongs to the peptidase A8 family.</text>
</comment>
<feature type="transmembrane region" description="Helical" evidence="9">
    <location>
        <begin position="145"/>
        <end position="165"/>
    </location>
</feature>
<dbReference type="Proteomes" id="UP001644719">
    <property type="component" value="Unassembled WGS sequence"/>
</dbReference>
<protein>
    <recommendedName>
        <fullName evidence="9">Lipoprotein signal peptidase</fullName>
        <ecNumber evidence="9">3.4.23.36</ecNumber>
    </recommendedName>
    <alternativeName>
        <fullName evidence="9">Prolipoprotein signal peptidase</fullName>
    </alternativeName>
    <alternativeName>
        <fullName evidence="9">Signal peptidase II</fullName>
        <shortName evidence="9">SPase II</shortName>
    </alternativeName>
</protein>
<dbReference type="NCBIfam" id="TIGR00077">
    <property type="entry name" value="lspA"/>
    <property type="match status" value="1"/>
</dbReference>